<dbReference type="OrthoDB" id="153025at2"/>
<dbReference type="AlphaFoldDB" id="A0A4Q2JU90"/>
<dbReference type="SUPFAM" id="SSF53448">
    <property type="entry name" value="Nucleotide-diphospho-sugar transferases"/>
    <property type="match status" value="1"/>
</dbReference>
<feature type="domain" description="Glycosyltransferase 2-like" evidence="1">
    <location>
        <begin position="19"/>
        <end position="114"/>
    </location>
</feature>
<reference evidence="2 3" key="1">
    <citation type="submission" date="2019-01" db="EMBL/GenBank/DDBJ databases">
        <authorList>
            <person name="Li J."/>
        </authorList>
    </citation>
    <scope>NUCLEOTIDE SEQUENCE [LARGE SCALE GENOMIC DNA]</scope>
    <source>
        <strain evidence="2 3">CGMCC 4.7180</strain>
    </source>
</reference>
<accession>A0A4Q2JU90</accession>
<comment type="caution">
    <text evidence="2">The sequence shown here is derived from an EMBL/GenBank/DDBJ whole genome shotgun (WGS) entry which is preliminary data.</text>
</comment>
<evidence type="ECO:0000259" key="1">
    <source>
        <dbReference type="Pfam" id="PF00535"/>
    </source>
</evidence>
<dbReference type="GO" id="GO:0016740">
    <property type="term" value="F:transferase activity"/>
    <property type="evidence" value="ECO:0007669"/>
    <property type="project" value="UniProtKB-KW"/>
</dbReference>
<evidence type="ECO:0000313" key="3">
    <source>
        <dbReference type="Proteomes" id="UP000292881"/>
    </source>
</evidence>
<dbReference type="Pfam" id="PF00535">
    <property type="entry name" value="Glycos_transf_2"/>
    <property type="match status" value="1"/>
</dbReference>
<sequence>MTRVPDDRGAGRPRVTFALVIPTHRRPDLVTQAVDSALRQTRPFDRVVVVPDGLDDPAIAVLRGRPVEVAPIEKAGVAAARNAGLSRVETDWVCFLDDDDLLDPGYLDRVEAEAATGTLAMNTAYWSFAAVAGPGDEFSARTLDECLAAARTAEPRKDLSYLQIEGRSFDLLLERMRGSMSTTAVRRDVIVEAGGFPHGFVTAQDWVMYVNVARLTEWRSLPERLAYFRDDARSITRTGSPLKGLTALRAIRSFWQPSTLPTPPHRPLEAYSPYYRHVLEWALRACWRARDLRAYREALTIARDILPRRRDRVVAMLPRSARRIGRRIGGRRRG</sequence>
<dbReference type="InterPro" id="IPR001173">
    <property type="entry name" value="Glyco_trans_2-like"/>
</dbReference>
<dbReference type="EMBL" id="SDPL01000031">
    <property type="protein sequence ID" value="RXZ50147.1"/>
    <property type="molecule type" value="Genomic_DNA"/>
</dbReference>
<dbReference type="PANTHER" id="PTHR43685">
    <property type="entry name" value="GLYCOSYLTRANSFERASE"/>
    <property type="match status" value="1"/>
</dbReference>
<evidence type="ECO:0000313" key="2">
    <source>
        <dbReference type="EMBL" id="RXZ50147.1"/>
    </source>
</evidence>
<keyword evidence="3" id="KW-1185">Reference proteome</keyword>
<keyword evidence="2" id="KW-0808">Transferase</keyword>
<name>A0A4Q2JU90_9MICO</name>
<dbReference type="CDD" id="cd00761">
    <property type="entry name" value="Glyco_tranf_GTA_type"/>
    <property type="match status" value="1"/>
</dbReference>
<proteinExistence type="predicted"/>
<protein>
    <submittedName>
        <fullName evidence="2">Glycosyltransferase</fullName>
    </submittedName>
</protein>
<dbReference type="InterPro" id="IPR029044">
    <property type="entry name" value="Nucleotide-diphossugar_trans"/>
</dbReference>
<dbReference type="Gene3D" id="3.90.550.10">
    <property type="entry name" value="Spore Coat Polysaccharide Biosynthesis Protein SpsA, Chain A"/>
    <property type="match status" value="1"/>
</dbReference>
<dbReference type="InterPro" id="IPR050834">
    <property type="entry name" value="Glycosyltransf_2"/>
</dbReference>
<organism evidence="2 3">
    <name type="scientific">Agromyces binzhouensis</name>
    <dbReference type="NCBI Taxonomy" id="1817495"/>
    <lineage>
        <taxon>Bacteria</taxon>
        <taxon>Bacillati</taxon>
        <taxon>Actinomycetota</taxon>
        <taxon>Actinomycetes</taxon>
        <taxon>Micrococcales</taxon>
        <taxon>Microbacteriaceae</taxon>
        <taxon>Agromyces</taxon>
    </lineage>
</organism>
<gene>
    <name evidence="2" type="ORF">ESO86_03475</name>
</gene>
<dbReference type="Proteomes" id="UP000292881">
    <property type="component" value="Unassembled WGS sequence"/>
</dbReference>
<dbReference type="PANTHER" id="PTHR43685:SF2">
    <property type="entry name" value="GLYCOSYLTRANSFERASE 2-LIKE DOMAIN-CONTAINING PROTEIN"/>
    <property type="match status" value="1"/>
</dbReference>